<reference evidence="1 2" key="1">
    <citation type="journal article" date="2022" name="Hortic Res">
        <title>A haplotype resolved chromosomal level avocado genome allows analysis of novel avocado genes.</title>
        <authorList>
            <person name="Nath O."/>
            <person name="Fletcher S.J."/>
            <person name="Hayward A."/>
            <person name="Shaw L.M."/>
            <person name="Masouleh A.K."/>
            <person name="Furtado A."/>
            <person name="Henry R.J."/>
            <person name="Mitter N."/>
        </authorList>
    </citation>
    <scope>NUCLEOTIDE SEQUENCE [LARGE SCALE GENOMIC DNA]</scope>
    <source>
        <strain evidence="2">cv. Hass</strain>
    </source>
</reference>
<name>A0ACC2KA31_PERAE</name>
<evidence type="ECO:0000313" key="2">
    <source>
        <dbReference type="Proteomes" id="UP001234297"/>
    </source>
</evidence>
<organism evidence="1 2">
    <name type="scientific">Persea americana</name>
    <name type="common">Avocado</name>
    <dbReference type="NCBI Taxonomy" id="3435"/>
    <lineage>
        <taxon>Eukaryota</taxon>
        <taxon>Viridiplantae</taxon>
        <taxon>Streptophyta</taxon>
        <taxon>Embryophyta</taxon>
        <taxon>Tracheophyta</taxon>
        <taxon>Spermatophyta</taxon>
        <taxon>Magnoliopsida</taxon>
        <taxon>Magnoliidae</taxon>
        <taxon>Laurales</taxon>
        <taxon>Lauraceae</taxon>
        <taxon>Persea</taxon>
    </lineage>
</organism>
<proteinExistence type="predicted"/>
<accession>A0ACC2KA31</accession>
<protein>
    <submittedName>
        <fullName evidence="1">Uncharacterized protein</fullName>
    </submittedName>
</protein>
<dbReference type="EMBL" id="CM056812">
    <property type="protein sequence ID" value="KAJ8617993.1"/>
    <property type="molecule type" value="Genomic_DNA"/>
</dbReference>
<evidence type="ECO:0000313" key="1">
    <source>
        <dbReference type="EMBL" id="KAJ8617993.1"/>
    </source>
</evidence>
<keyword evidence="2" id="KW-1185">Reference proteome</keyword>
<comment type="caution">
    <text evidence="1">The sequence shown here is derived from an EMBL/GenBank/DDBJ whole genome shotgun (WGS) entry which is preliminary data.</text>
</comment>
<gene>
    <name evidence="1" type="ORF">MRB53_014179</name>
</gene>
<dbReference type="Proteomes" id="UP001234297">
    <property type="component" value="Chromosome 4"/>
</dbReference>
<sequence length="371" mass="41225">MNESVLHIYYCRVITFSEILSQCPDRSSTKWYNDCMIRYSIINFLGSSRTPTWDYLSNPLNATNPVQFEKILGNLMNNLSTRAAFEPRTGMFATGEANLSSPSTFFYWASTIEVPAPSPAPTVAGSPWSTNETTTGRDHNSSRIVVILIPAIVIAIILLVIVSLLRIMKKNTNLRKKKTSTSAMDQLDGSEVLLQIDFEMIRVATNDFSDENKLGEGNGKKIDIWYDQWLQRAQIAPLFPNYSFPYDDRLSKLAFDGIWQVPPSLPADIANFLSRNLSQYIPSTPSSLWSALASGGTSLARPICAAIFFAVTYAIWLQRNDAVFNGAVPPSARAKSLIEDCILFSIVNLPGSKAYPLLTIIRHLLGVIIPL</sequence>